<evidence type="ECO:0000313" key="2">
    <source>
        <dbReference type="EMBL" id="EEF52399.1"/>
    </source>
</evidence>
<dbReference type="PANTHER" id="PTHR33676">
    <property type="entry name" value="COLD REGULATED PROTEIN 27"/>
    <property type="match status" value="1"/>
</dbReference>
<sequence>MNGCRSETRTSSSSGESSAESAQQELQMTEPISTEWTDEKHRLYLKSMEASFVKQLYNSMDDLDLQLKKEMSDPNLSKQVHSNKSTPSGQFKILRGGCWEKINFQRPASQVNIANEPSGVLISPWIRHFRSARKPQDIVQERIALQNQAINSSGKKVVSGCTATCFKRSYPRRFYSCRNGPVDSNTEVSDQNFVDENIRSGKKTSACSSERMKKPKTGAAINDQMVLCDTPSVEGYISAAARRDESHP</sequence>
<proteinExistence type="predicted"/>
<dbReference type="KEGG" id="rcu:8278865"/>
<dbReference type="OrthoDB" id="1923282at2759"/>
<gene>
    <name evidence="2" type="ORF">RCOM_1590290</name>
</gene>
<organism evidence="2 3">
    <name type="scientific">Ricinus communis</name>
    <name type="common">Castor bean</name>
    <dbReference type="NCBI Taxonomy" id="3988"/>
    <lineage>
        <taxon>Eukaryota</taxon>
        <taxon>Viridiplantae</taxon>
        <taxon>Streptophyta</taxon>
        <taxon>Embryophyta</taxon>
        <taxon>Tracheophyta</taxon>
        <taxon>Spermatophyta</taxon>
        <taxon>Magnoliopsida</taxon>
        <taxon>eudicotyledons</taxon>
        <taxon>Gunneridae</taxon>
        <taxon>Pentapetalae</taxon>
        <taxon>rosids</taxon>
        <taxon>fabids</taxon>
        <taxon>Malpighiales</taxon>
        <taxon>Euphorbiaceae</taxon>
        <taxon>Acalyphoideae</taxon>
        <taxon>Acalypheae</taxon>
        <taxon>Ricinus</taxon>
    </lineage>
</organism>
<dbReference type="STRING" id="3988.B9R7B9"/>
<dbReference type="eggNOG" id="ENOG502S18J">
    <property type="taxonomic scope" value="Eukaryota"/>
</dbReference>
<evidence type="ECO:0000256" key="1">
    <source>
        <dbReference type="SAM" id="MobiDB-lite"/>
    </source>
</evidence>
<dbReference type="GO" id="GO:0042752">
    <property type="term" value="P:regulation of circadian rhythm"/>
    <property type="evidence" value="ECO:0007669"/>
    <property type="project" value="InterPro"/>
</dbReference>
<keyword evidence="3" id="KW-1185">Reference proteome</keyword>
<dbReference type="Proteomes" id="UP000008311">
    <property type="component" value="Unassembled WGS sequence"/>
</dbReference>
<dbReference type="InterPro" id="IPR044678">
    <property type="entry name" value="COR27/28"/>
</dbReference>
<dbReference type="FunCoup" id="B9R7B9">
    <property type="interactions" value="86"/>
</dbReference>
<dbReference type="PANTHER" id="PTHR33676:SF3">
    <property type="entry name" value="COLD-REGULATED PROTEIN 27"/>
    <property type="match status" value="1"/>
</dbReference>
<dbReference type="OMA" id="KTHCISS"/>
<dbReference type="GO" id="GO:0009409">
    <property type="term" value="P:response to cold"/>
    <property type="evidence" value="ECO:0007669"/>
    <property type="project" value="InterPro"/>
</dbReference>
<protein>
    <submittedName>
        <fullName evidence="2">Uncharacterized protein</fullName>
    </submittedName>
</protein>
<name>B9R7B9_RICCO</name>
<dbReference type="EMBL" id="EQ973772">
    <property type="protein sequence ID" value="EEF52399.1"/>
    <property type="molecule type" value="Genomic_DNA"/>
</dbReference>
<dbReference type="AlphaFoldDB" id="B9R7B9"/>
<reference evidence="3" key="1">
    <citation type="journal article" date="2010" name="Nat. Biotechnol.">
        <title>Draft genome sequence of the oilseed species Ricinus communis.</title>
        <authorList>
            <person name="Chan A.P."/>
            <person name="Crabtree J."/>
            <person name="Zhao Q."/>
            <person name="Lorenzi H."/>
            <person name="Orvis J."/>
            <person name="Puiu D."/>
            <person name="Melake-Berhan A."/>
            <person name="Jones K.M."/>
            <person name="Redman J."/>
            <person name="Chen G."/>
            <person name="Cahoon E.B."/>
            <person name="Gedil M."/>
            <person name="Stanke M."/>
            <person name="Haas B.J."/>
            <person name="Wortman J.R."/>
            <person name="Fraser-Liggett C.M."/>
            <person name="Ravel J."/>
            <person name="Rabinowicz P.D."/>
        </authorList>
    </citation>
    <scope>NUCLEOTIDE SEQUENCE [LARGE SCALE GENOMIC DNA]</scope>
    <source>
        <strain evidence="3">cv. Hale</strain>
    </source>
</reference>
<feature type="compositionally biased region" description="Low complexity" evidence="1">
    <location>
        <begin position="9"/>
        <end position="25"/>
    </location>
</feature>
<evidence type="ECO:0000313" key="3">
    <source>
        <dbReference type="Proteomes" id="UP000008311"/>
    </source>
</evidence>
<accession>B9R7B9</accession>
<dbReference type="InParanoid" id="B9R7B9"/>
<feature type="region of interest" description="Disordered" evidence="1">
    <location>
        <begin position="1"/>
        <end position="33"/>
    </location>
</feature>